<name>A0A7Z0DML9_9ACTN</name>
<accession>A0A7Z0DML9</accession>
<gene>
    <name evidence="1" type="ORF">BJ988_002828</name>
</gene>
<dbReference type="AlphaFoldDB" id="A0A7Z0DML9"/>
<sequence length="232" mass="24946">MPSDVYVLELDDMQQSAVDLGDPTRLVFDYMRRVGDVIDRLPPGPVRVLHVGGAAMTLPRYVHATRPRSSQIVLEPSVEIIERVRREAPLPPRSGIKVRPVDGKSGIGGVRDGFADMVVLDAFDGGHTPAELTSAAFVEDVRRVLAPSGVFVANLVDRAPFARVRDFVAAARDLGDMVIGVEPATMKGRRSGNLIIACGAVPSSPFGSPSPMEYRIFADRAVTDSFGGGTRH</sequence>
<organism evidence="1 2">
    <name type="scientific">Nocardioides panzhihuensis</name>
    <dbReference type="NCBI Taxonomy" id="860243"/>
    <lineage>
        <taxon>Bacteria</taxon>
        <taxon>Bacillati</taxon>
        <taxon>Actinomycetota</taxon>
        <taxon>Actinomycetes</taxon>
        <taxon>Propionibacteriales</taxon>
        <taxon>Nocardioidaceae</taxon>
        <taxon>Nocardioides</taxon>
    </lineage>
</organism>
<protein>
    <submittedName>
        <fullName evidence="1">Spermidine synthase</fullName>
    </submittedName>
</protein>
<proteinExistence type="predicted"/>
<dbReference type="EMBL" id="JACBZR010000001">
    <property type="protein sequence ID" value="NYI78180.1"/>
    <property type="molecule type" value="Genomic_DNA"/>
</dbReference>
<evidence type="ECO:0000313" key="2">
    <source>
        <dbReference type="Proteomes" id="UP000564496"/>
    </source>
</evidence>
<dbReference type="SUPFAM" id="SSF53335">
    <property type="entry name" value="S-adenosyl-L-methionine-dependent methyltransferases"/>
    <property type="match status" value="1"/>
</dbReference>
<reference evidence="1 2" key="1">
    <citation type="submission" date="2020-07" db="EMBL/GenBank/DDBJ databases">
        <title>Sequencing the genomes of 1000 actinobacteria strains.</title>
        <authorList>
            <person name="Klenk H.-P."/>
        </authorList>
    </citation>
    <scope>NUCLEOTIDE SEQUENCE [LARGE SCALE GENOMIC DNA]</scope>
    <source>
        <strain evidence="1 2">DSM 26487</strain>
    </source>
</reference>
<dbReference type="RefSeq" id="WP_179658570.1">
    <property type="nucleotide sequence ID" value="NZ_JACBZR010000001.1"/>
</dbReference>
<dbReference type="InterPro" id="IPR029063">
    <property type="entry name" value="SAM-dependent_MTases_sf"/>
</dbReference>
<dbReference type="NCBIfam" id="NF037959">
    <property type="entry name" value="MFS_SpdSyn"/>
    <property type="match status" value="1"/>
</dbReference>
<dbReference type="Proteomes" id="UP000564496">
    <property type="component" value="Unassembled WGS sequence"/>
</dbReference>
<dbReference type="Gene3D" id="3.40.50.150">
    <property type="entry name" value="Vaccinia Virus protein VP39"/>
    <property type="match status" value="1"/>
</dbReference>
<comment type="caution">
    <text evidence="1">The sequence shown here is derived from an EMBL/GenBank/DDBJ whole genome shotgun (WGS) entry which is preliminary data.</text>
</comment>
<keyword evidence="2" id="KW-1185">Reference proteome</keyword>
<evidence type="ECO:0000313" key="1">
    <source>
        <dbReference type="EMBL" id="NYI78180.1"/>
    </source>
</evidence>